<feature type="region of interest" description="Disordered" evidence="1">
    <location>
        <begin position="188"/>
        <end position="218"/>
    </location>
</feature>
<dbReference type="AlphaFoldDB" id="A0A183AUR6"/>
<dbReference type="EMBL" id="UZAN01049519">
    <property type="protein sequence ID" value="VDP87483.1"/>
    <property type="molecule type" value="Genomic_DNA"/>
</dbReference>
<keyword evidence="2" id="KW-0732">Signal</keyword>
<protein>
    <submittedName>
        <fullName evidence="5">Protein kinase domain-containing protein</fullName>
    </submittedName>
</protein>
<organism evidence="5">
    <name type="scientific">Echinostoma caproni</name>
    <dbReference type="NCBI Taxonomy" id="27848"/>
    <lineage>
        <taxon>Eukaryota</taxon>
        <taxon>Metazoa</taxon>
        <taxon>Spiralia</taxon>
        <taxon>Lophotrochozoa</taxon>
        <taxon>Platyhelminthes</taxon>
        <taxon>Trematoda</taxon>
        <taxon>Digenea</taxon>
        <taxon>Plagiorchiida</taxon>
        <taxon>Echinostomata</taxon>
        <taxon>Echinostomatoidea</taxon>
        <taxon>Echinostomatidae</taxon>
        <taxon>Echinostoma</taxon>
    </lineage>
</organism>
<feature type="signal peptide" evidence="2">
    <location>
        <begin position="1"/>
        <end position="16"/>
    </location>
</feature>
<evidence type="ECO:0000313" key="3">
    <source>
        <dbReference type="EMBL" id="VDP87483.1"/>
    </source>
</evidence>
<evidence type="ECO:0000313" key="4">
    <source>
        <dbReference type="Proteomes" id="UP000272942"/>
    </source>
</evidence>
<evidence type="ECO:0000256" key="2">
    <source>
        <dbReference type="SAM" id="SignalP"/>
    </source>
</evidence>
<dbReference type="OrthoDB" id="273452at2759"/>
<feature type="compositionally biased region" description="Polar residues" evidence="1">
    <location>
        <begin position="196"/>
        <end position="205"/>
    </location>
</feature>
<feature type="chain" id="PRO_5043138223" evidence="2">
    <location>
        <begin position="17"/>
        <end position="753"/>
    </location>
</feature>
<keyword evidence="4" id="KW-1185">Reference proteome</keyword>
<evidence type="ECO:0000313" key="5">
    <source>
        <dbReference type="WBParaSite" id="ECPE_0001073301-mRNA-1"/>
    </source>
</evidence>
<gene>
    <name evidence="3" type="ORF">ECPE_LOCUS10701</name>
</gene>
<name>A0A183AUR6_9TREM</name>
<feature type="region of interest" description="Disordered" evidence="1">
    <location>
        <begin position="82"/>
        <end position="109"/>
    </location>
</feature>
<evidence type="ECO:0000256" key="1">
    <source>
        <dbReference type="SAM" id="MobiDB-lite"/>
    </source>
</evidence>
<feature type="compositionally biased region" description="Polar residues" evidence="1">
    <location>
        <begin position="82"/>
        <end position="96"/>
    </location>
</feature>
<dbReference type="WBParaSite" id="ECPE_0001073301-mRNA-1">
    <property type="protein sequence ID" value="ECPE_0001073301-mRNA-1"/>
    <property type="gene ID" value="ECPE_0001073301"/>
</dbReference>
<sequence length="753" mass="83111">MPLSSFSCLLAPLVMARNTVGHEALANEVRQSPYFQQLPALPVSCRELDGDTSSLPIIFEDVFLSPNSHDPKRVPWYHQSISPKVNGVNSDDSPCEQTGPPARGDSQQQVNGKIPQVLVQQPDNDSLRVSAVARPSLKLNPHLRYDMPAPLTAHSRMISSSTPALPGSESTRATATLPPVLRYLGQNRRKFRRSNSHGQRSLQTARSKHRMSALPDPVHHGSVRLLGFRSVGTEVDESFVDSRPHPRPTSLYLGNHQDSKMMDHHAVRLRPKHMSLKTREFDGKRLRSSSMEQLDTVKTDRSFSVHDVSLSRSSCVLPSQNHTSEIQPTTLEDGLIVPPMLRSSSLTTAPKLQIAIGTLSRAPREPPGGCIPPAHLTSELDLFPTLHDGGAANTDVESSMHAFLRSRTLSSLSVPDLAYACAMARVKSESALVVRGTERTKGRSKSAMCRVYTSDLACLGSYSELDLTILEDASNERRISQPYDSIRSQASTKPLYHRMSRSTSNLCPSELNAVVSRPPLLVNGVRKANTLTSSERTSIFGRPAAVGSPELHRRHGDSRLRECGYQLRSDVDEDTDEEMTGDTKSSRVRQDEKLSILELLREDGRILSRQTYSHHNLSTLNGLRKSGSGKYRTLDSVPRRQNTLSSHRSYAVLHEESDLKPLVDVISPGVVEFLQLKENVKRQIAVDFQGHVYSDFATVAAPYAYFSDPPMQNDELHLVVCVHGLDGEFFSICAFGIDGSTVSYPPPFGGCGR</sequence>
<reference evidence="3 4" key="2">
    <citation type="submission" date="2018-11" db="EMBL/GenBank/DDBJ databases">
        <authorList>
            <consortium name="Pathogen Informatics"/>
        </authorList>
    </citation>
    <scope>NUCLEOTIDE SEQUENCE [LARGE SCALE GENOMIC DNA]</scope>
    <source>
        <strain evidence="3 4">Egypt</strain>
    </source>
</reference>
<dbReference type="Proteomes" id="UP000272942">
    <property type="component" value="Unassembled WGS sequence"/>
</dbReference>
<accession>A0A183AUR6</accession>
<reference evidence="5" key="1">
    <citation type="submission" date="2016-06" db="UniProtKB">
        <authorList>
            <consortium name="WormBaseParasite"/>
        </authorList>
    </citation>
    <scope>IDENTIFICATION</scope>
</reference>
<proteinExistence type="predicted"/>